<dbReference type="STRING" id="684552.SAMN04489719_1967"/>
<evidence type="ECO:0000313" key="3">
    <source>
        <dbReference type="Proteomes" id="UP000199649"/>
    </source>
</evidence>
<sequence length="152" mass="16081">MEATTRRPDRALLVVIIAVAALVVLALVVVLTRGAAAPLDPSTPAGVVQRYTAAVIEGDEQAALEHLVDKARDDCERLDPGTLDDVRVTLADTVERGDTADVDVSVVTTSGGGLFGPSEYREEATFELERTEAGWRIATAPWQLAICAQAAP</sequence>
<dbReference type="EMBL" id="LT629734">
    <property type="protein sequence ID" value="SDS28562.1"/>
    <property type="molecule type" value="Genomic_DNA"/>
</dbReference>
<dbReference type="AlphaFoldDB" id="A0A1H1QYU4"/>
<evidence type="ECO:0000259" key="1">
    <source>
        <dbReference type="Pfam" id="PF25976"/>
    </source>
</evidence>
<reference evidence="3" key="1">
    <citation type="submission" date="2016-10" db="EMBL/GenBank/DDBJ databases">
        <authorList>
            <person name="Varghese N."/>
            <person name="Submissions S."/>
        </authorList>
    </citation>
    <scope>NUCLEOTIDE SEQUENCE [LARGE SCALE GENOMIC DNA]</scope>
    <source>
        <strain evidence="3">DSM 22965</strain>
    </source>
</reference>
<dbReference type="InterPro" id="IPR059026">
    <property type="entry name" value="LpqB_N"/>
</dbReference>
<dbReference type="Pfam" id="PF25976">
    <property type="entry name" value="LpqB_N"/>
    <property type="match status" value="1"/>
</dbReference>
<feature type="domain" description="Lipoprotein LpqB N-terminal" evidence="1">
    <location>
        <begin position="38"/>
        <end position="148"/>
    </location>
</feature>
<keyword evidence="3" id="KW-1185">Reference proteome</keyword>
<protein>
    <recommendedName>
        <fullName evidence="1">Lipoprotein LpqB N-terminal domain-containing protein</fullName>
    </recommendedName>
</protein>
<dbReference type="RefSeq" id="WP_092666843.1">
    <property type="nucleotide sequence ID" value="NZ_LT629734.1"/>
</dbReference>
<evidence type="ECO:0000313" key="2">
    <source>
        <dbReference type="EMBL" id="SDS28562.1"/>
    </source>
</evidence>
<dbReference type="SUPFAM" id="SSF54427">
    <property type="entry name" value="NTF2-like"/>
    <property type="match status" value="1"/>
</dbReference>
<proteinExistence type="predicted"/>
<dbReference type="OrthoDB" id="5118128at2"/>
<dbReference type="InterPro" id="IPR032710">
    <property type="entry name" value="NTF2-like_dom_sf"/>
</dbReference>
<name>A0A1H1QYU4_9MICO</name>
<organism evidence="2 3">
    <name type="scientific">Agrococcus carbonis</name>
    <dbReference type="NCBI Taxonomy" id="684552"/>
    <lineage>
        <taxon>Bacteria</taxon>
        <taxon>Bacillati</taxon>
        <taxon>Actinomycetota</taxon>
        <taxon>Actinomycetes</taxon>
        <taxon>Micrococcales</taxon>
        <taxon>Microbacteriaceae</taxon>
        <taxon>Agrococcus</taxon>
    </lineage>
</organism>
<accession>A0A1H1QYU4</accession>
<dbReference type="Proteomes" id="UP000199649">
    <property type="component" value="Chromosome I"/>
</dbReference>
<gene>
    <name evidence="2" type="ORF">SAMN04489719_1967</name>
</gene>